<dbReference type="SMART" id="SM00280">
    <property type="entry name" value="KAZAL"/>
    <property type="match status" value="1"/>
</dbReference>
<dbReference type="PROSITE" id="PS51465">
    <property type="entry name" value="KAZAL_2"/>
    <property type="match status" value="1"/>
</dbReference>
<evidence type="ECO:0000256" key="1">
    <source>
        <dbReference type="ARBA" id="ARBA00004613"/>
    </source>
</evidence>
<dbReference type="GO" id="GO:0005604">
    <property type="term" value="C:basement membrane"/>
    <property type="evidence" value="ECO:0007669"/>
    <property type="project" value="TreeGrafter"/>
</dbReference>
<dbReference type="FunFam" id="3.30.60.30:FF:000012">
    <property type="entry name" value="SPARC-related modular calcium binding protein 1"/>
    <property type="match status" value="1"/>
</dbReference>
<proteinExistence type="predicted"/>
<keyword evidence="2" id="KW-0964">Secreted</keyword>
<sequence length="93" mass="10786">MQGHSPTLLNLEKLFYFIYLLYQFFLRVEQDRDKECSLECTGSPQKSLCASDGRTFLSRCEFLRAKCKDPQLDIAYRGNCKGKEIASYSVDTR</sequence>
<keyword evidence="5" id="KW-1185">Reference proteome</keyword>
<dbReference type="AlphaFoldDB" id="A0A8C5S0I3"/>
<dbReference type="InterPro" id="IPR036058">
    <property type="entry name" value="Kazal_dom_sf"/>
</dbReference>
<dbReference type="GO" id="GO:0030198">
    <property type="term" value="P:extracellular matrix organization"/>
    <property type="evidence" value="ECO:0007669"/>
    <property type="project" value="TreeGrafter"/>
</dbReference>
<comment type="subcellular location">
    <subcellularLocation>
        <location evidence="1">Secreted</location>
    </subcellularLocation>
</comment>
<dbReference type="GeneTree" id="ENSGT00390000018436"/>
<accession>A0A8C5S0I3</accession>
<dbReference type="InterPro" id="IPR002350">
    <property type="entry name" value="Kazal_dom"/>
</dbReference>
<evidence type="ECO:0000313" key="5">
    <source>
        <dbReference type="Proteomes" id="UP000694406"/>
    </source>
</evidence>
<dbReference type="PANTHER" id="PTHR12352">
    <property type="entry name" value="SECRETED MODULAR CALCIUM-BINDING PROTEIN"/>
    <property type="match status" value="1"/>
</dbReference>
<feature type="domain" description="Kazal-like" evidence="3">
    <location>
        <begin position="30"/>
        <end position="82"/>
    </location>
</feature>
<dbReference type="GO" id="GO:0008201">
    <property type="term" value="F:heparin binding"/>
    <property type="evidence" value="ECO:0007669"/>
    <property type="project" value="TreeGrafter"/>
</dbReference>
<evidence type="ECO:0000259" key="3">
    <source>
        <dbReference type="PROSITE" id="PS51465"/>
    </source>
</evidence>
<dbReference type="SUPFAM" id="SSF100895">
    <property type="entry name" value="Kazal-type serine protease inhibitors"/>
    <property type="match status" value="1"/>
</dbReference>
<protein>
    <recommendedName>
        <fullName evidence="3">Kazal-like domain-containing protein</fullName>
    </recommendedName>
</protein>
<evidence type="ECO:0000313" key="4">
    <source>
        <dbReference type="Ensembl" id="ENSLLTP00000011214.1"/>
    </source>
</evidence>
<dbReference type="InterPro" id="IPR051950">
    <property type="entry name" value="Dev_reg/Prot_inhib"/>
</dbReference>
<dbReference type="Pfam" id="PF07648">
    <property type="entry name" value="Kazal_2"/>
    <property type="match status" value="1"/>
</dbReference>
<reference evidence="4" key="2">
    <citation type="submission" date="2025-09" db="UniProtKB">
        <authorList>
            <consortium name="Ensembl"/>
        </authorList>
    </citation>
    <scope>IDENTIFICATION</scope>
</reference>
<dbReference type="Gene3D" id="3.30.60.30">
    <property type="match status" value="1"/>
</dbReference>
<reference evidence="4" key="1">
    <citation type="submission" date="2025-08" db="UniProtKB">
        <authorList>
            <consortium name="Ensembl"/>
        </authorList>
    </citation>
    <scope>IDENTIFICATION</scope>
</reference>
<dbReference type="GO" id="GO:0050840">
    <property type="term" value="F:extracellular matrix binding"/>
    <property type="evidence" value="ECO:0007669"/>
    <property type="project" value="TreeGrafter"/>
</dbReference>
<name>A0A8C5S0I3_LATLA</name>
<organism evidence="4 5">
    <name type="scientific">Laticauda laticaudata</name>
    <name type="common">Blue-ringed sea krait</name>
    <name type="synonym">Blue-lipped sea krait</name>
    <dbReference type="NCBI Taxonomy" id="8630"/>
    <lineage>
        <taxon>Eukaryota</taxon>
        <taxon>Metazoa</taxon>
        <taxon>Chordata</taxon>
        <taxon>Craniata</taxon>
        <taxon>Vertebrata</taxon>
        <taxon>Euteleostomi</taxon>
        <taxon>Lepidosauria</taxon>
        <taxon>Squamata</taxon>
        <taxon>Bifurcata</taxon>
        <taxon>Unidentata</taxon>
        <taxon>Episquamata</taxon>
        <taxon>Toxicofera</taxon>
        <taxon>Serpentes</taxon>
        <taxon>Colubroidea</taxon>
        <taxon>Elapidae</taxon>
        <taxon>Laticaudinae</taxon>
        <taxon>Laticauda</taxon>
    </lineage>
</organism>
<dbReference type="Proteomes" id="UP000694406">
    <property type="component" value="Unplaced"/>
</dbReference>
<evidence type="ECO:0000256" key="2">
    <source>
        <dbReference type="ARBA" id="ARBA00022525"/>
    </source>
</evidence>
<dbReference type="PANTHER" id="PTHR12352:SF21">
    <property type="entry name" value="SPARC-RELATED MODULAR CALCIUM-BINDING PROTEIN 2"/>
    <property type="match status" value="1"/>
</dbReference>
<dbReference type="Ensembl" id="ENSLLTT00000011657.1">
    <property type="protein sequence ID" value="ENSLLTP00000011214.1"/>
    <property type="gene ID" value="ENSLLTG00000008613.1"/>
</dbReference>
<dbReference type="GO" id="GO:0005615">
    <property type="term" value="C:extracellular space"/>
    <property type="evidence" value="ECO:0007669"/>
    <property type="project" value="TreeGrafter"/>
</dbReference>
<dbReference type="CDD" id="cd00104">
    <property type="entry name" value="KAZAL_FS"/>
    <property type="match status" value="1"/>
</dbReference>